<dbReference type="Proteomes" id="UP000799757">
    <property type="component" value="Unassembled WGS sequence"/>
</dbReference>
<reference evidence="2" key="1">
    <citation type="journal article" date="2020" name="Stud. Mycol.">
        <title>101 Dothideomycetes genomes: a test case for predicting lifestyles and emergence of pathogens.</title>
        <authorList>
            <person name="Haridas S."/>
            <person name="Albert R."/>
            <person name="Binder M."/>
            <person name="Bloem J."/>
            <person name="Labutti K."/>
            <person name="Salamov A."/>
            <person name="Andreopoulos B."/>
            <person name="Baker S."/>
            <person name="Barry K."/>
            <person name="Bills G."/>
            <person name="Bluhm B."/>
            <person name="Cannon C."/>
            <person name="Castanera R."/>
            <person name="Culley D."/>
            <person name="Daum C."/>
            <person name="Ezra D."/>
            <person name="Gonzalez J."/>
            <person name="Henrissat B."/>
            <person name="Kuo A."/>
            <person name="Liang C."/>
            <person name="Lipzen A."/>
            <person name="Lutzoni F."/>
            <person name="Magnuson J."/>
            <person name="Mondo S."/>
            <person name="Nolan M."/>
            <person name="Ohm R."/>
            <person name="Pangilinan J."/>
            <person name="Park H.-J."/>
            <person name="Ramirez L."/>
            <person name="Alfaro M."/>
            <person name="Sun H."/>
            <person name="Tritt A."/>
            <person name="Yoshinaga Y."/>
            <person name="Zwiers L.-H."/>
            <person name="Turgeon B."/>
            <person name="Goodwin S."/>
            <person name="Spatafora J."/>
            <person name="Crous P."/>
            <person name="Grigoriev I."/>
        </authorList>
    </citation>
    <scope>NUCLEOTIDE SEQUENCE</scope>
    <source>
        <strain evidence="2">CBS 109.77</strain>
    </source>
</reference>
<gene>
    <name evidence="2" type="ORF">K505DRAFT_338659</name>
</gene>
<feature type="region of interest" description="Disordered" evidence="1">
    <location>
        <begin position="16"/>
        <end position="38"/>
    </location>
</feature>
<feature type="compositionally biased region" description="Polar residues" evidence="1">
    <location>
        <begin position="26"/>
        <end position="35"/>
    </location>
</feature>
<organism evidence="2 3">
    <name type="scientific">Melanomma pulvis-pyrius CBS 109.77</name>
    <dbReference type="NCBI Taxonomy" id="1314802"/>
    <lineage>
        <taxon>Eukaryota</taxon>
        <taxon>Fungi</taxon>
        <taxon>Dikarya</taxon>
        <taxon>Ascomycota</taxon>
        <taxon>Pezizomycotina</taxon>
        <taxon>Dothideomycetes</taxon>
        <taxon>Pleosporomycetidae</taxon>
        <taxon>Pleosporales</taxon>
        <taxon>Melanommataceae</taxon>
        <taxon>Melanomma</taxon>
    </lineage>
</organism>
<dbReference type="EMBL" id="MU001968">
    <property type="protein sequence ID" value="KAF2792471.1"/>
    <property type="molecule type" value="Genomic_DNA"/>
</dbReference>
<name>A0A6A6X887_9PLEO</name>
<evidence type="ECO:0000313" key="3">
    <source>
        <dbReference type="Proteomes" id="UP000799757"/>
    </source>
</evidence>
<dbReference type="AlphaFoldDB" id="A0A6A6X887"/>
<evidence type="ECO:0000256" key="1">
    <source>
        <dbReference type="SAM" id="MobiDB-lite"/>
    </source>
</evidence>
<evidence type="ECO:0000313" key="2">
    <source>
        <dbReference type="EMBL" id="KAF2792471.1"/>
    </source>
</evidence>
<proteinExistence type="predicted"/>
<accession>A0A6A6X887</accession>
<sequence length="186" mass="20864">MYFTKVEVVDTVQEEGVQEPPVPENLYSQSSSHLNDTSRKKHDCLNTLIIDEYSILNSERFKCCKRDLRLLYFGILRFDEGYSLTGDRVQIRSIEGFVTRPSKLSQHVIYIAGNLGVFVGNYPVPNKGHVQSAIRSKPNCSEILHDDNPLEISVPLLMIHLTLALDGAANESSATMIEVMVTPPNI</sequence>
<keyword evidence="3" id="KW-1185">Reference proteome</keyword>
<protein>
    <submittedName>
        <fullName evidence="2">Uncharacterized protein</fullName>
    </submittedName>
</protein>